<evidence type="ECO:0000313" key="7">
    <source>
        <dbReference type="EMBL" id="STX28594.1"/>
    </source>
</evidence>
<feature type="transmembrane region" description="Helical" evidence="6">
    <location>
        <begin position="34"/>
        <end position="53"/>
    </location>
</feature>
<dbReference type="InterPro" id="IPR050739">
    <property type="entry name" value="MFP"/>
</dbReference>
<dbReference type="Gene3D" id="2.40.50.100">
    <property type="match status" value="1"/>
</dbReference>
<dbReference type="InterPro" id="IPR022275">
    <property type="entry name" value="NHPM_bacteriocin_SS_HylD"/>
</dbReference>
<dbReference type="PANTHER" id="PTHR30386">
    <property type="entry name" value="MEMBRANE FUSION SUBUNIT OF EMRAB-TOLC MULTIDRUG EFFLUX PUMP"/>
    <property type="match status" value="1"/>
</dbReference>
<keyword evidence="2 6" id="KW-0812">Transmembrane</keyword>
<comment type="subcellular location">
    <subcellularLocation>
        <location evidence="1">Membrane</location>
        <topology evidence="1">Single-pass membrane protein</topology>
    </subcellularLocation>
</comment>
<evidence type="ECO:0000256" key="1">
    <source>
        <dbReference type="ARBA" id="ARBA00004167"/>
    </source>
</evidence>
<sequence length="416" mass="47048">MSKKKGIVFRKKALEQVNRPALTEDVFQAITPRYWLLIIILFLIITAFVIWLIRGTLFIKVEGKGVLMTVNKDVITVQAPEEEGTITDIYIKPGDHVNKNTLLAKYNNKVAIELEISQRFLKKLKLEQQSLKKRSTEVVANLEKNQNEQIVKINASLDAAREKLKQLQIMLSLKEKALKKGILDLPNVTETRVEYYRLLQEIHSHEADLVSMKANLVELRDKWLERERELTLSVLKAEEHVDLLTQKLRQSQFITSPVSGVVAEVRVKQGDYTKAGAALLSIIPADQNLYALVFVPAKKGKLLKPGMAAQITPTTINKMEYGTIKGKIQSISLLPVTQESMQAVLKNQQLVSSFIGKDPLLSVKIIMNRDAKTPSGYQWTSRLGPNTQLTQGTLVDVMINIETKRPIELLVNFYNL</sequence>
<dbReference type="Proteomes" id="UP000254968">
    <property type="component" value="Unassembled WGS sequence"/>
</dbReference>
<keyword evidence="8" id="KW-1185">Reference proteome</keyword>
<keyword evidence="4 6" id="KW-0472">Membrane</keyword>
<dbReference type="NCBIfam" id="TIGR03794">
    <property type="entry name" value="NHLM_micro_HlyD"/>
    <property type="match status" value="1"/>
</dbReference>
<evidence type="ECO:0000256" key="5">
    <source>
        <dbReference type="SAM" id="Coils"/>
    </source>
</evidence>
<gene>
    <name evidence="7" type="ORF">NCTC13315_01124</name>
</gene>
<proteinExistence type="predicted"/>
<dbReference type="OrthoDB" id="8439633at2"/>
<evidence type="ECO:0000256" key="2">
    <source>
        <dbReference type="ARBA" id="ARBA00022692"/>
    </source>
</evidence>
<dbReference type="PANTHER" id="PTHR30386:SF26">
    <property type="entry name" value="TRANSPORT PROTEIN COMB"/>
    <property type="match status" value="1"/>
</dbReference>
<organism evidence="7 8">
    <name type="scientific">Legionella beliardensis</name>
    <dbReference type="NCBI Taxonomy" id="91822"/>
    <lineage>
        <taxon>Bacteria</taxon>
        <taxon>Pseudomonadati</taxon>
        <taxon>Pseudomonadota</taxon>
        <taxon>Gammaproteobacteria</taxon>
        <taxon>Legionellales</taxon>
        <taxon>Legionellaceae</taxon>
        <taxon>Legionella</taxon>
    </lineage>
</organism>
<dbReference type="AlphaFoldDB" id="A0A378I882"/>
<protein>
    <submittedName>
        <fullName evidence="7">Hemolysin D</fullName>
    </submittedName>
</protein>
<evidence type="ECO:0000256" key="4">
    <source>
        <dbReference type="ARBA" id="ARBA00023136"/>
    </source>
</evidence>
<keyword evidence="5" id="KW-0175">Coiled coil</keyword>
<evidence type="ECO:0000256" key="6">
    <source>
        <dbReference type="SAM" id="Phobius"/>
    </source>
</evidence>
<keyword evidence="3 6" id="KW-1133">Transmembrane helix</keyword>
<dbReference type="RefSeq" id="WP_115302326.1">
    <property type="nucleotide sequence ID" value="NZ_CAAAHO010000001.1"/>
</dbReference>
<reference evidence="7 8" key="1">
    <citation type="submission" date="2018-06" db="EMBL/GenBank/DDBJ databases">
        <authorList>
            <consortium name="Pathogen Informatics"/>
            <person name="Doyle S."/>
        </authorList>
    </citation>
    <scope>NUCLEOTIDE SEQUENCE [LARGE SCALE GENOMIC DNA]</scope>
    <source>
        <strain evidence="7 8">NCTC13315</strain>
    </source>
</reference>
<feature type="coiled-coil region" evidence="5">
    <location>
        <begin position="143"/>
        <end position="177"/>
    </location>
</feature>
<name>A0A378I882_9GAMM</name>
<accession>A0A378I882</accession>
<dbReference type="EMBL" id="UGNV01000001">
    <property type="protein sequence ID" value="STX28594.1"/>
    <property type="molecule type" value="Genomic_DNA"/>
</dbReference>
<dbReference type="GO" id="GO:0016020">
    <property type="term" value="C:membrane"/>
    <property type="evidence" value="ECO:0007669"/>
    <property type="project" value="UniProtKB-SubCell"/>
</dbReference>
<evidence type="ECO:0000313" key="8">
    <source>
        <dbReference type="Proteomes" id="UP000254968"/>
    </source>
</evidence>
<evidence type="ECO:0000256" key="3">
    <source>
        <dbReference type="ARBA" id="ARBA00022989"/>
    </source>
</evidence>